<feature type="domain" description="Glycosyltransferase 2-like" evidence="1">
    <location>
        <begin position="222"/>
        <end position="331"/>
    </location>
</feature>
<feature type="domain" description="Glycosyltransferase 2-like" evidence="1">
    <location>
        <begin position="482"/>
        <end position="659"/>
    </location>
</feature>
<dbReference type="EMBL" id="VANI01000001">
    <property type="protein sequence ID" value="TLM80010.1"/>
    <property type="molecule type" value="Genomic_DNA"/>
</dbReference>
<sequence length="750" mass="84890">MQFVKDLYGELRRWLARRQSCSFYPLNDAHGADRHWQLSGGDPALAVVPEAQQYPRGWYMLEIRMQSDMPMQLGKLYVDYGDGFAEETCFPLAVPAGQLVKRLCYFPRVVQALRFDPSECPATVEFQQFVLARVTSGFAHKAMLRKLAASPYVGADQLRVLKASGINKQEPQESSLWQEYHKLLSPSASADYDTIVARERLEYNPETVANRIKAFTYQPLISIVVPVYNTRPDLLERCIASVRAQHYQNWQLCLADDASTDESVPQILDKAANDEPRINWVRREVNGHICAASNSALGLARGEFIALLDHDDELAPHALLEVVAALQVHTDARIVYSDEDKLGEDGRRCEPHFKPDWNPDLLYAQNFVSHLGVYHADLVRTVGGFRAGFEGSQDYDLLLRCVEMVRPEQVVHIPRVLYHWRATEGSTALDSGEKDYTTAASIAALTDHFRRKGQVVDVSEGIAPNTFRVQHPVPEPQPLVTLLIPTRDGYEILKQCIDSIIDKTTYRNYEILVLNNQSSCEQTLQYFQEISARENVRVVDYDYPFNYSAMNNFGVAQAKGDIVGLVNNDIEVISPEWLDEMVSHVAREEIGCVGAKLYYPNDTVQHAGVVLGLGGVAGHSHKHFPRTDPGYFYRLNLVQNYSAVTAACLLVRKSVFEEVGGLDEENLTIAFNDVDFCLKVREAGYRNLWTPYAELYHHESISRGDDTAPEKAARFQAEINHMRSKWSDVLLIDPAYNRNLTLDYENFSLR</sequence>
<dbReference type="SUPFAM" id="SSF53448">
    <property type="entry name" value="Nucleotide-diphospho-sugar transferases"/>
    <property type="match status" value="2"/>
</dbReference>
<dbReference type="InterPro" id="IPR001173">
    <property type="entry name" value="Glyco_trans_2-like"/>
</dbReference>
<protein>
    <submittedName>
        <fullName evidence="2">Glycosyltransferase family 2 protein</fullName>
    </submittedName>
</protein>
<proteinExistence type="predicted"/>
<reference evidence="2 3" key="1">
    <citation type="submission" date="2019-05" db="EMBL/GenBank/DDBJ databases">
        <title>Microbulbifer harenosus sp. nov., an alginate-degrading bacterium isolated from coastal sand.</title>
        <authorList>
            <person name="Huang H."/>
            <person name="Mo K."/>
            <person name="Bao S."/>
        </authorList>
    </citation>
    <scope>NUCLEOTIDE SEQUENCE [LARGE SCALE GENOMIC DNA]</scope>
    <source>
        <strain evidence="2 3">HB161719</strain>
    </source>
</reference>
<evidence type="ECO:0000313" key="3">
    <source>
        <dbReference type="Proteomes" id="UP000306791"/>
    </source>
</evidence>
<dbReference type="CDD" id="cd04184">
    <property type="entry name" value="GT2_RfbC_Mx_like"/>
    <property type="match status" value="1"/>
</dbReference>
<dbReference type="PANTHER" id="PTHR43179">
    <property type="entry name" value="RHAMNOSYLTRANSFERASE WBBL"/>
    <property type="match status" value="1"/>
</dbReference>
<evidence type="ECO:0000313" key="2">
    <source>
        <dbReference type="EMBL" id="TLM80010.1"/>
    </source>
</evidence>
<dbReference type="CDD" id="cd04186">
    <property type="entry name" value="GT_2_like_c"/>
    <property type="match status" value="1"/>
</dbReference>
<evidence type="ECO:0000259" key="1">
    <source>
        <dbReference type="Pfam" id="PF00535"/>
    </source>
</evidence>
<comment type="caution">
    <text evidence="2">The sequence shown here is derived from an EMBL/GenBank/DDBJ whole genome shotgun (WGS) entry which is preliminary data.</text>
</comment>
<dbReference type="RefSeq" id="WP_138233895.1">
    <property type="nucleotide sequence ID" value="NZ_CP185860.1"/>
</dbReference>
<dbReference type="Gene3D" id="3.90.550.10">
    <property type="entry name" value="Spore Coat Polysaccharide Biosynthesis Protein SpsA, Chain A"/>
    <property type="match status" value="2"/>
</dbReference>
<name>A0ABY2UN26_9GAMM</name>
<dbReference type="PANTHER" id="PTHR43179:SF7">
    <property type="entry name" value="RHAMNOSYLTRANSFERASE WBBL"/>
    <property type="match status" value="1"/>
</dbReference>
<gene>
    <name evidence="2" type="ORF">FDY93_01145</name>
</gene>
<keyword evidence="3" id="KW-1185">Reference proteome</keyword>
<organism evidence="2 3">
    <name type="scientific">Microbulbifer harenosus</name>
    <dbReference type="NCBI Taxonomy" id="2576840"/>
    <lineage>
        <taxon>Bacteria</taxon>
        <taxon>Pseudomonadati</taxon>
        <taxon>Pseudomonadota</taxon>
        <taxon>Gammaproteobacteria</taxon>
        <taxon>Cellvibrionales</taxon>
        <taxon>Microbulbiferaceae</taxon>
        <taxon>Microbulbifer</taxon>
    </lineage>
</organism>
<dbReference type="InterPro" id="IPR029044">
    <property type="entry name" value="Nucleotide-diphossugar_trans"/>
</dbReference>
<dbReference type="Proteomes" id="UP000306791">
    <property type="component" value="Unassembled WGS sequence"/>
</dbReference>
<dbReference type="Pfam" id="PF00535">
    <property type="entry name" value="Glycos_transf_2"/>
    <property type="match status" value="2"/>
</dbReference>
<accession>A0ABY2UN26</accession>